<reference evidence="2" key="1">
    <citation type="submission" date="2019-08" db="EMBL/GenBank/DDBJ databases">
        <authorList>
            <person name="Kucharzyk K."/>
            <person name="Murdoch R.W."/>
            <person name="Higgins S."/>
            <person name="Loffler F."/>
        </authorList>
    </citation>
    <scope>NUCLEOTIDE SEQUENCE</scope>
</reference>
<accession>A0A645J7G0</accession>
<proteinExistence type="predicted"/>
<evidence type="ECO:0000256" key="1">
    <source>
        <dbReference type="SAM" id="MobiDB-lite"/>
    </source>
</evidence>
<feature type="region of interest" description="Disordered" evidence="1">
    <location>
        <begin position="90"/>
        <end position="154"/>
    </location>
</feature>
<protein>
    <submittedName>
        <fullName evidence="2">Uncharacterized protein</fullName>
    </submittedName>
</protein>
<dbReference type="EMBL" id="VSSQ01126691">
    <property type="protein sequence ID" value="MPN56404.1"/>
    <property type="molecule type" value="Genomic_DNA"/>
</dbReference>
<comment type="caution">
    <text evidence="2">The sequence shown here is derived from an EMBL/GenBank/DDBJ whole genome shotgun (WGS) entry which is preliminary data.</text>
</comment>
<dbReference type="AlphaFoldDB" id="A0A645J7G0"/>
<gene>
    <name evidence="2" type="ORF">SDC9_204092</name>
</gene>
<name>A0A645J7G0_9ZZZZ</name>
<sequence>MQALERATGRVPAPGFHEEPGPRQAKGCGHEALFFFTAAVPGAGGRCGGAARRFMCGLAGGGAAGAGPDAVAAEPDPVRALPEYDPGVYGQVALPGAGPGQAGGGEHQRQTAHLRFRRRQTLRQSDHPGAGHGHLQPVAADHGRDGAGRGQHPQ</sequence>
<feature type="region of interest" description="Disordered" evidence="1">
    <location>
        <begin position="1"/>
        <end position="24"/>
    </location>
</feature>
<evidence type="ECO:0000313" key="2">
    <source>
        <dbReference type="EMBL" id="MPN56404.1"/>
    </source>
</evidence>
<organism evidence="2">
    <name type="scientific">bioreactor metagenome</name>
    <dbReference type="NCBI Taxonomy" id="1076179"/>
    <lineage>
        <taxon>unclassified sequences</taxon>
        <taxon>metagenomes</taxon>
        <taxon>ecological metagenomes</taxon>
    </lineage>
</organism>
<feature type="compositionally biased region" description="Basic residues" evidence="1">
    <location>
        <begin position="110"/>
        <end position="121"/>
    </location>
</feature>